<dbReference type="PANTHER" id="PTHR28094">
    <property type="entry name" value="MEIOTICALLY UP-REGULATED GENE 113 PROTEIN"/>
    <property type="match status" value="1"/>
</dbReference>
<keyword evidence="3" id="KW-1185">Reference proteome</keyword>
<feature type="compositionally biased region" description="Low complexity" evidence="1">
    <location>
        <begin position="373"/>
        <end position="382"/>
    </location>
</feature>
<evidence type="ECO:0000313" key="3">
    <source>
        <dbReference type="Proteomes" id="UP000001194"/>
    </source>
</evidence>
<sequence>MPFAKEKAKHLAENLFNKIIDSLDKKDSPPPPPPKPPQVNYAARPSDQDFLQSFNDLSLSNVPPPSISSAGGGFVGGFHPNLNVPRPPTFQHSASAPNMPSGYYAPQSLTMQMALGDDIPPPPIRPHSTPQLPLSTSQLPSKSSSKPPRPIRKRSASTPPTPTDQNDQFRCAGVTKAGKRCVRIVKTGGALAQVIGNNQDQDSPALPRFCHQHQKEVLEPSGYYSKKNGEFVTFDAWIPQYLQAETRVSLRVEMEKSRSPSDVEGYIYTFEIREPSQDKTIKLKVGRAVNLVKRIDQWGKQCGSKEQILRGFYPGVVEPDEDGGEGSLMKGRVRAGEKAAWCHRLERLIHLELADLVATCVYLDPEWPKVESSSNEVTVTSSPRKKSNQKKNGDAQPCPDCGSVHKEIFEFERWKQGKKAGKEWELAVKPVIERWGKFVELYV</sequence>
<feature type="compositionally biased region" description="Low complexity" evidence="1">
    <location>
        <begin position="126"/>
        <end position="146"/>
    </location>
</feature>
<protein>
    <submittedName>
        <fullName evidence="2">Predicted protein</fullName>
    </submittedName>
</protein>
<evidence type="ECO:0000313" key="2">
    <source>
        <dbReference type="EMBL" id="EDR10967.1"/>
    </source>
</evidence>
<dbReference type="KEGG" id="lbc:LACBIDRAFT_316010"/>
<dbReference type="STRING" id="486041.B0D3Q2"/>
<dbReference type="AlphaFoldDB" id="B0D3Q2"/>
<reference evidence="2 3" key="1">
    <citation type="journal article" date="2008" name="Nature">
        <title>The genome of Laccaria bicolor provides insights into mycorrhizal symbiosis.</title>
        <authorList>
            <person name="Martin F."/>
            <person name="Aerts A."/>
            <person name="Ahren D."/>
            <person name="Brun A."/>
            <person name="Danchin E.G.J."/>
            <person name="Duchaussoy F."/>
            <person name="Gibon J."/>
            <person name="Kohler A."/>
            <person name="Lindquist E."/>
            <person name="Pereda V."/>
            <person name="Salamov A."/>
            <person name="Shapiro H.J."/>
            <person name="Wuyts J."/>
            <person name="Blaudez D."/>
            <person name="Buee M."/>
            <person name="Brokstein P."/>
            <person name="Canbaeck B."/>
            <person name="Cohen D."/>
            <person name="Courty P.E."/>
            <person name="Coutinho P.M."/>
            <person name="Delaruelle C."/>
            <person name="Detter J.C."/>
            <person name="Deveau A."/>
            <person name="DiFazio S."/>
            <person name="Duplessis S."/>
            <person name="Fraissinet-Tachet L."/>
            <person name="Lucic E."/>
            <person name="Frey-Klett P."/>
            <person name="Fourrey C."/>
            <person name="Feussner I."/>
            <person name="Gay G."/>
            <person name="Grimwood J."/>
            <person name="Hoegger P.J."/>
            <person name="Jain P."/>
            <person name="Kilaru S."/>
            <person name="Labbe J."/>
            <person name="Lin Y.C."/>
            <person name="Legue V."/>
            <person name="Le Tacon F."/>
            <person name="Marmeisse R."/>
            <person name="Melayah D."/>
            <person name="Montanini B."/>
            <person name="Muratet M."/>
            <person name="Nehls U."/>
            <person name="Niculita-Hirzel H."/>
            <person name="Oudot-Le Secq M.P."/>
            <person name="Peter M."/>
            <person name="Quesneville H."/>
            <person name="Rajashekar B."/>
            <person name="Reich M."/>
            <person name="Rouhier N."/>
            <person name="Schmutz J."/>
            <person name="Yin T."/>
            <person name="Chalot M."/>
            <person name="Henrissat B."/>
            <person name="Kuees U."/>
            <person name="Lucas S."/>
            <person name="Van de Peer Y."/>
            <person name="Podila G.K."/>
            <person name="Polle A."/>
            <person name="Pukkila P.J."/>
            <person name="Richardson P.M."/>
            <person name="Rouze P."/>
            <person name="Sanders I.R."/>
            <person name="Stajich J.E."/>
            <person name="Tunlid A."/>
            <person name="Tuskan G."/>
            <person name="Grigoriev I.V."/>
        </authorList>
    </citation>
    <scope>NUCLEOTIDE SEQUENCE [LARGE SCALE GENOMIC DNA]</scope>
    <source>
        <strain evidence="3">S238N-H82 / ATCC MYA-4686</strain>
    </source>
</reference>
<accession>B0D3Q2</accession>
<dbReference type="EMBL" id="DS547096">
    <property type="protein sequence ID" value="EDR10967.1"/>
    <property type="molecule type" value="Genomic_DNA"/>
</dbReference>
<proteinExistence type="predicted"/>
<dbReference type="Proteomes" id="UP000001194">
    <property type="component" value="Unassembled WGS sequence"/>
</dbReference>
<dbReference type="InParanoid" id="B0D3Q2"/>
<name>B0D3Q2_LACBS</name>
<feature type="region of interest" description="Disordered" evidence="1">
    <location>
        <begin position="85"/>
        <end position="168"/>
    </location>
</feature>
<dbReference type="PANTHER" id="PTHR28094:SF1">
    <property type="entry name" value="MEIOTICALLY UP-REGULATED GENE 113 PROTEIN"/>
    <property type="match status" value="1"/>
</dbReference>
<dbReference type="InterPro" id="IPR053006">
    <property type="entry name" value="Meiosis_regulatory"/>
</dbReference>
<gene>
    <name evidence="2" type="ORF">LACBIDRAFT_316010</name>
</gene>
<feature type="region of interest" description="Disordered" evidence="1">
    <location>
        <begin position="373"/>
        <end position="399"/>
    </location>
</feature>
<dbReference type="Pfam" id="PF13455">
    <property type="entry name" value="MUG113"/>
    <property type="match status" value="1"/>
</dbReference>
<evidence type="ECO:0000256" key="1">
    <source>
        <dbReference type="SAM" id="MobiDB-lite"/>
    </source>
</evidence>
<feature type="region of interest" description="Disordered" evidence="1">
    <location>
        <begin position="20"/>
        <end position="48"/>
    </location>
</feature>
<dbReference type="RefSeq" id="XP_001878268.1">
    <property type="nucleotide sequence ID" value="XM_001878233.1"/>
</dbReference>
<dbReference type="HOGENOM" id="CLU_020641_1_0_1"/>
<dbReference type="OrthoDB" id="2417614at2759"/>
<dbReference type="GeneID" id="6074098"/>
<organism evidence="3">
    <name type="scientific">Laccaria bicolor (strain S238N-H82 / ATCC MYA-4686)</name>
    <name type="common">Bicoloured deceiver</name>
    <name type="synonym">Laccaria laccata var. bicolor</name>
    <dbReference type="NCBI Taxonomy" id="486041"/>
    <lineage>
        <taxon>Eukaryota</taxon>
        <taxon>Fungi</taxon>
        <taxon>Dikarya</taxon>
        <taxon>Basidiomycota</taxon>
        <taxon>Agaricomycotina</taxon>
        <taxon>Agaricomycetes</taxon>
        <taxon>Agaricomycetidae</taxon>
        <taxon>Agaricales</taxon>
        <taxon>Agaricineae</taxon>
        <taxon>Hydnangiaceae</taxon>
        <taxon>Laccaria</taxon>
    </lineage>
</organism>